<evidence type="ECO:0000256" key="1">
    <source>
        <dbReference type="ARBA" id="ARBA00010923"/>
    </source>
</evidence>
<dbReference type="REBASE" id="36486">
    <property type="entry name" value="S.MphNM1ORF45890P"/>
</dbReference>
<dbReference type="RefSeq" id="WP_013865434.1">
    <property type="nucleotide sequence ID" value="NC_015635.1"/>
</dbReference>
<dbReference type="SUPFAM" id="SSF116734">
    <property type="entry name" value="DNA methylase specificity domain"/>
    <property type="match status" value="2"/>
</dbReference>
<dbReference type="CDD" id="cd17268">
    <property type="entry name" value="RMtype1_S_Ara36733I_TRD1-CR1_like"/>
    <property type="match status" value="1"/>
</dbReference>
<proteinExistence type="inferred from homology"/>
<feature type="domain" description="Type I restriction modification DNA specificity" evidence="4">
    <location>
        <begin position="3"/>
        <end position="176"/>
    </location>
</feature>
<dbReference type="OrthoDB" id="3197085at2"/>
<reference evidence="5 6" key="1">
    <citation type="submission" date="2011-05" db="EMBL/GenBank/DDBJ databases">
        <title>Whole genome sequence of Microlunatus phosphovorus NM-1.</title>
        <authorList>
            <person name="Hosoyama A."/>
            <person name="Sasaki K."/>
            <person name="Harada T."/>
            <person name="Igarashi R."/>
            <person name="Kawakoshi A."/>
            <person name="Sasagawa M."/>
            <person name="Fukada J."/>
            <person name="Nakamura S."/>
            <person name="Katano Y."/>
            <person name="Hanada S."/>
            <person name="Kamagata Y."/>
            <person name="Nakamura N."/>
            <person name="Yamazaki S."/>
            <person name="Fujita N."/>
        </authorList>
    </citation>
    <scope>NUCLEOTIDE SEQUENCE [LARGE SCALE GENOMIC DNA]</scope>
    <source>
        <strain evidence="6">ATCC 700054 / DSM 10555 / JCM 9379 / NBRC 101784 / NCIMB 13414 / VKM Ac-1990 / NM-1</strain>
    </source>
</reference>
<gene>
    <name evidence="5" type="primary">hsdS</name>
    <name evidence="5" type="ordered locus">MLP_45880</name>
</gene>
<dbReference type="HOGENOM" id="CLU_021095_0_1_11"/>
<evidence type="ECO:0000259" key="4">
    <source>
        <dbReference type="Pfam" id="PF01420"/>
    </source>
</evidence>
<evidence type="ECO:0000313" key="5">
    <source>
        <dbReference type="EMBL" id="BAK37602.1"/>
    </source>
</evidence>
<dbReference type="EMBL" id="AP012204">
    <property type="protein sequence ID" value="BAK37602.1"/>
    <property type="molecule type" value="Genomic_DNA"/>
</dbReference>
<dbReference type="Proteomes" id="UP000007947">
    <property type="component" value="Chromosome"/>
</dbReference>
<dbReference type="Gene3D" id="3.90.220.20">
    <property type="entry name" value="DNA methylase specificity domains"/>
    <property type="match status" value="2"/>
</dbReference>
<name>F5XE54_MICPN</name>
<dbReference type="PANTHER" id="PTHR30408:SF12">
    <property type="entry name" value="TYPE I RESTRICTION ENZYME MJAVIII SPECIFICITY SUBUNIT"/>
    <property type="match status" value="1"/>
</dbReference>
<dbReference type="Gene3D" id="1.10.287.1120">
    <property type="entry name" value="Bipartite methylase S protein"/>
    <property type="match status" value="1"/>
</dbReference>
<organism evidence="5 6">
    <name type="scientific">Microlunatus phosphovorus (strain ATCC 700054 / DSM 10555 / JCM 9379 / NBRC 101784 / NCIMB 13414 / VKM Ac-1990 / NM-1)</name>
    <dbReference type="NCBI Taxonomy" id="1032480"/>
    <lineage>
        <taxon>Bacteria</taxon>
        <taxon>Bacillati</taxon>
        <taxon>Actinomycetota</taxon>
        <taxon>Actinomycetes</taxon>
        <taxon>Propionibacteriales</taxon>
        <taxon>Propionibacteriaceae</taxon>
        <taxon>Microlunatus</taxon>
    </lineage>
</organism>
<evidence type="ECO:0000256" key="3">
    <source>
        <dbReference type="ARBA" id="ARBA00023125"/>
    </source>
</evidence>
<dbReference type="KEGG" id="mph:MLP_45880"/>
<dbReference type="CDD" id="cd17283">
    <property type="entry name" value="RMtype1_S_Hpy180ORF7835P_TRD2-CR2_like"/>
    <property type="match status" value="1"/>
</dbReference>
<feature type="domain" description="Type I restriction modification DNA specificity" evidence="4">
    <location>
        <begin position="202"/>
        <end position="374"/>
    </location>
</feature>
<dbReference type="STRING" id="1032480.MLP_45880"/>
<protein>
    <submittedName>
        <fullName evidence="5">Type I restriction-modification system specificity subunit</fullName>
    </submittedName>
</protein>
<sequence>MTSTWTTTTIGALAHVSRGASPRPIASPRWFDSSGDVRWVRIADVNRSNGRTLLATTQALSADGVARSRYLKPGTLIMSIAATVGIPVITGVPACIHDGFVSLENLKANKRFMLYLLKASEPRLREAGQSGSQMNVNSDIVRGLTVRIPSSVEEQARVASVLWDLDDLIVSLENAIVKKRAIKQGVMQELLTGRTRLRGFTDEWSTRSLSTFGTFLRGGGIKRDEVRQAGVPCIRYGEIYTTFEDYTISTVSFVSGSVAAMALPLRSGDILFAGSGETKAEIGMNVAYIGDTPAVAGGDIIVLRGTEYDPVYLATLLNTPELANQKARGGQGDAVVHINWRVLAGLEVTVPELPEQHAIAQVLIDADDEIAALQRRLDATRAIKQGMMHELLSGRTRLAVKEDAA</sequence>
<dbReference type="AlphaFoldDB" id="F5XE54"/>
<dbReference type="eggNOG" id="COG0732">
    <property type="taxonomic scope" value="Bacteria"/>
</dbReference>
<keyword evidence="6" id="KW-1185">Reference proteome</keyword>
<dbReference type="InterPro" id="IPR044946">
    <property type="entry name" value="Restrct_endonuc_typeI_TRD_sf"/>
</dbReference>
<accession>F5XE54</accession>
<keyword evidence="2" id="KW-0680">Restriction system</keyword>
<dbReference type="GO" id="GO:0009307">
    <property type="term" value="P:DNA restriction-modification system"/>
    <property type="evidence" value="ECO:0007669"/>
    <property type="project" value="UniProtKB-KW"/>
</dbReference>
<dbReference type="InterPro" id="IPR000055">
    <property type="entry name" value="Restrct_endonuc_typeI_TRD"/>
</dbReference>
<comment type="similarity">
    <text evidence="1">Belongs to the type-I restriction system S methylase family.</text>
</comment>
<dbReference type="Pfam" id="PF01420">
    <property type="entry name" value="Methylase_S"/>
    <property type="match status" value="2"/>
</dbReference>
<dbReference type="GO" id="GO:0003677">
    <property type="term" value="F:DNA binding"/>
    <property type="evidence" value="ECO:0007669"/>
    <property type="project" value="UniProtKB-KW"/>
</dbReference>
<keyword evidence="3" id="KW-0238">DNA-binding</keyword>
<evidence type="ECO:0000313" key="6">
    <source>
        <dbReference type="Proteomes" id="UP000007947"/>
    </source>
</evidence>
<dbReference type="PANTHER" id="PTHR30408">
    <property type="entry name" value="TYPE-1 RESTRICTION ENZYME ECOKI SPECIFICITY PROTEIN"/>
    <property type="match status" value="1"/>
</dbReference>
<evidence type="ECO:0000256" key="2">
    <source>
        <dbReference type="ARBA" id="ARBA00022747"/>
    </source>
</evidence>
<dbReference type="InterPro" id="IPR052021">
    <property type="entry name" value="Type-I_RS_S_subunit"/>
</dbReference>